<dbReference type="InterPro" id="IPR034660">
    <property type="entry name" value="DinB/YfiT-like"/>
</dbReference>
<reference evidence="2" key="1">
    <citation type="submission" date="2022-10" db="EMBL/GenBank/DDBJ databases">
        <title>The complete genomes of actinobacterial strains from the NBC collection.</title>
        <authorList>
            <person name="Joergensen T.S."/>
            <person name="Alvarez Arevalo M."/>
            <person name="Sterndorff E.B."/>
            <person name="Faurdal D."/>
            <person name="Vuksanovic O."/>
            <person name="Mourched A.-S."/>
            <person name="Charusanti P."/>
            <person name="Shaw S."/>
            <person name="Blin K."/>
            <person name="Weber T."/>
        </authorList>
    </citation>
    <scope>NUCLEOTIDE SEQUENCE</scope>
    <source>
        <strain evidence="2">NBC_00003</strain>
    </source>
</reference>
<dbReference type="NCBIfam" id="TIGR03083">
    <property type="entry name" value="maleylpyruvate isomerase family mycothiol-dependent enzyme"/>
    <property type="match status" value="1"/>
</dbReference>
<evidence type="ECO:0000313" key="2">
    <source>
        <dbReference type="EMBL" id="WTW60641.1"/>
    </source>
</evidence>
<dbReference type="NCBIfam" id="TIGR03086">
    <property type="entry name" value="TIGR03086 family metal-binding protein"/>
    <property type="match status" value="1"/>
</dbReference>
<dbReference type="InterPro" id="IPR017517">
    <property type="entry name" value="Maleyloyr_isom"/>
</dbReference>
<evidence type="ECO:0000259" key="1">
    <source>
        <dbReference type="Pfam" id="PF11716"/>
    </source>
</evidence>
<dbReference type="EMBL" id="CP108318">
    <property type="protein sequence ID" value="WTW60641.1"/>
    <property type="molecule type" value="Genomic_DNA"/>
</dbReference>
<sequence length="202" mass="21370">MSSETNAQAPLPDLGPAAAELTRLLEGVRDDQLEGPTPCPQYALRDLLSHIAGLSVAFQDAAHKEFGPSTGTDPGSVPPPELPADWRKSMPENLAALADAWRDPAAWEGDTQAGGITFPAAIAGRVALDELVVHGWDVARATGQTFRPTPADLEVSYELLAPSKDDPAMRGTAFGPVVDVPEEAPMLDRLIGMSGRDPGWAR</sequence>
<protein>
    <submittedName>
        <fullName evidence="2">TIGR03086 family metal-binding protein</fullName>
    </submittedName>
</protein>
<gene>
    <name evidence="2" type="ORF">OG549_08290</name>
</gene>
<dbReference type="InterPro" id="IPR024344">
    <property type="entry name" value="MDMPI_metal-binding"/>
</dbReference>
<feature type="domain" description="Mycothiol-dependent maleylpyruvate isomerase metal-binding" evidence="1">
    <location>
        <begin position="15"/>
        <end position="139"/>
    </location>
</feature>
<dbReference type="InterPro" id="IPR017520">
    <property type="entry name" value="CHP03086"/>
</dbReference>
<dbReference type="SUPFAM" id="SSF109854">
    <property type="entry name" value="DinB/YfiT-like putative metalloenzymes"/>
    <property type="match status" value="1"/>
</dbReference>
<organism evidence="2">
    <name type="scientific">Streptomyces sp. NBC_00003</name>
    <dbReference type="NCBI Taxonomy" id="2903608"/>
    <lineage>
        <taxon>Bacteria</taxon>
        <taxon>Bacillati</taxon>
        <taxon>Actinomycetota</taxon>
        <taxon>Actinomycetes</taxon>
        <taxon>Kitasatosporales</taxon>
        <taxon>Streptomycetaceae</taxon>
        <taxon>Streptomyces</taxon>
    </lineage>
</organism>
<accession>A0AAU2UZX2</accession>
<dbReference type="AlphaFoldDB" id="A0AAU2UZX2"/>
<dbReference type="Gene3D" id="1.20.120.450">
    <property type="entry name" value="dinb family like domain"/>
    <property type="match status" value="1"/>
</dbReference>
<name>A0AAU2UZX2_9ACTN</name>
<dbReference type="GO" id="GO:0046872">
    <property type="term" value="F:metal ion binding"/>
    <property type="evidence" value="ECO:0007669"/>
    <property type="project" value="InterPro"/>
</dbReference>
<proteinExistence type="predicted"/>
<dbReference type="Pfam" id="PF11716">
    <property type="entry name" value="MDMPI_N"/>
    <property type="match status" value="1"/>
</dbReference>